<accession>A0A3E3AGC8</accession>
<keyword evidence="3" id="KW-0689">Ribosomal protein</keyword>
<dbReference type="Pfam" id="PF01248">
    <property type="entry name" value="Ribosomal_L7Ae"/>
    <property type="match status" value="1"/>
</dbReference>
<dbReference type="EMBL" id="QUSL01000009">
    <property type="protein sequence ID" value="RGD85971.1"/>
    <property type="molecule type" value="Genomic_DNA"/>
</dbReference>
<evidence type="ECO:0000313" key="3">
    <source>
        <dbReference type="EMBL" id="RGD85971.1"/>
    </source>
</evidence>
<name>A0A3E3AGC8_9FIRM</name>
<evidence type="ECO:0000313" key="2">
    <source>
        <dbReference type="EMBL" id="MDB7083856.1"/>
    </source>
</evidence>
<comment type="caution">
    <text evidence="3">The sequence shown here is derived from an EMBL/GenBank/DDBJ whole genome shotgun (WGS) entry which is preliminary data.</text>
</comment>
<dbReference type="RefSeq" id="WP_008791751.1">
    <property type="nucleotide sequence ID" value="NZ_AP031443.1"/>
</dbReference>
<sequence length="98" mass="10681">MNNYLNTLGLAARARKIVTGETLITKIRSNEVEFVIIASDASDNTKKKITDKCTSYKVEYVIACTIDELSSAIGKKNRVALGIQDTGFAKILKEKIGG</sequence>
<dbReference type="Proteomes" id="UP000261032">
    <property type="component" value="Unassembled WGS sequence"/>
</dbReference>
<organism evidence="3 4">
    <name type="scientific">Thomasclavelia ramosa</name>
    <dbReference type="NCBI Taxonomy" id="1547"/>
    <lineage>
        <taxon>Bacteria</taxon>
        <taxon>Bacillati</taxon>
        <taxon>Bacillota</taxon>
        <taxon>Erysipelotrichia</taxon>
        <taxon>Erysipelotrichales</taxon>
        <taxon>Coprobacillaceae</taxon>
        <taxon>Thomasclavelia</taxon>
    </lineage>
</organism>
<dbReference type="SUPFAM" id="SSF55315">
    <property type="entry name" value="L30e-like"/>
    <property type="match status" value="1"/>
</dbReference>
<dbReference type="GeneID" id="64195864"/>
<reference evidence="2" key="2">
    <citation type="submission" date="2023-01" db="EMBL/GenBank/DDBJ databases">
        <title>Human gut microbiome strain richness.</title>
        <authorList>
            <person name="Chen-Liaw A."/>
        </authorList>
    </citation>
    <scope>NUCLEOTIDE SEQUENCE</scope>
    <source>
        <strain evidence="2">1001217st2_G6_1001217B_191108</strain>
    </source>
</reference>
<evidence type="ECO:0000313" key="4">
    <source>
        <dbReference type="Proteomes" id="UP000261032"/>
    </source>
</evidence>
<dbReference type="GO" id="GO:0005840">
    <property type="term" value="C:ribosome"/>
    <property type="evidence" value="ECO:0007669"/>
    <property type="project" value="UniProtKB-KW"/>
</dbReference>
<feature type="domain" description="Ribosomal protein eL8/eL30/eS12/Gadd45" evidence="1">
    <location>
        <begin position="6"/>
        <end position="92"/>
    </location>
</feature>
<dbReference type="Gene3D" id="3.30.1330.30">
    <property type="match status" value="1"/>
</dbReference>
<keyword evidence="3" id="KW-0687">Ribonucleoprotein</keyword>
<dbReference type="EMBL" id="JAQLKE010000011">
    <property type="protein sequence ID" value="MDB7083856.1"/>
    <property type="molecule type" value="Genomic_DNA"/>
</dbReference>
<dbReference type="InterPro" id="IPR029064">
    <property type="entry name" value="Ribosomal_eL30-like_sf"/>
</dbReference>
<dbReference type="Proteomes" id="UP001211987">
    <property type="component" value="Unassembled WGS sequence"/>
</dbReference>
<evidence type="ECO:0000259" key="1">
    <source>
        <dbReference type="Pfam" id="PF01248"/>
    </source>
</evidence>
<proteinExistence type="predicted"/>
<dbReference type="InterPro" id="IPR004038">
    <property type="entry name" value="Ribosomal_eL8/eL30/eS12/Gad45"/>
</dbReference>
<gene>
    <name evidence="3" type="ORF">DXB93_07345</name>
    <name evidence="2" type="ORF">PM738_08585</name>
</gene>
<reference evidence="3 4" key="1">
    <citation type="submission" date="2018-08" db="EMBL/GenBank/DDBJ databases">
        <title>A genome reference for cultivated species of the human gut microbiota.</title>
        <authorList>
            <person name="Zou Y."/>
            <person name="Xue W."/>
            <person name="Luo G."/>
        </authorList>
    </citation>
    <scope>NUCLEOTIDE SEQUENCE [LARGE SCALE GENOMIC DNA]</scope>
    <source>
        <strain evidence="3 4">OM06-4</strain>
    </source>
</reference>
<protein>
    <submittedName>
        <fullName evidence="3">50S ribosomal protein L7ae</fullName>
    </submittedName>
    <submittedName>
        <fullName evidence="2">Ribosomal L7Ae/L30e/S12e/Gadd45 family protein</fullName>
    </submittedName>
</protein>
<dbReference type="AlphaFoldDB" id="A0A3E3AGC8"/>